<dbReference type="Pfam" id="PF05172">
    <property type="entry name" value="RRM_Nup35"/>
    <property type="match status" value="1"/>
</dbReference>
<protein>
    <recommendedName>
        <fullName evidence="3">Nucleoporin NUP35</fullName>
    </recommendedName>
    <alternativeName>
        <fullName evidence="12">35 kDa nucleoporin</fullName>
    </alternativeName>
    <alternativeName>
        <fullName evidence="11">Nuclear pore complex protein Nup53</fullName>
    </alternativeName>
    <alternativeName>
        <fullName evidence="10">Nucleoporin NUP53</fullName>
    </alternativeName>
</protein>
<dbReference type="STRING" id="333673.A0A3M0KYW9"/>
<organism evidence="16 17">
    <name type="scientific">Hirundo rustica rustica</name>
    <dbReference type="NCBI Taxonomy" id="333673"/>
    <lineage>
        <taxon>Eukaryota</taxon>
        <taxon>Metazoa</taxon>
        <taxon>Chordata</taxon>
        <taxon>Craniata</taxon>
        <taxon>Vertebrata</taxon>
        <taxon>Euteleostomi</taxon>
        <taxon>Archelosauria</taxon>
        <taxon>Archosauria</taxon>
        <taxon>Dinosauria</taxon>
        <taxon>Saurischia</taxon>
        <taxon>Theropoda</taxon>
        <taxon>Coelurosauria</taxon>
        <taxon>Aves</taxon>
        <taxon>Neognathae</taxon>
        <taxon>Neoaves</taxon>
        <taxon>Telluraves</taxon>
        <taxon>Australaves</taxon>
        <taxon>Passeriformes</taxon>
        <taxon>Sylvioidea</taxon>
        <taxon>Hirundinidae</taxon>
        <taxon>Hirundo</taxon>
    </lineage>
</organism>
<dbReference type="SUPFAM" id="SSF52799">
    <property type="entry name" value="(Phosphotyrosine protein) phosphatases II"/>
    <property type="match status" value="1"/>
</dbReference>
<evidence type="ECO:0000256" key="5">
    <source>
        <dbReference type="ARBA" id="ARBA00022816"/>
    </source>
</evidence>
<evidence type="ECO:0000256" key="13">
    <source>
        <dbReference type="PROSITE-ProRule" id="PRU00804"/>
    </source>
</evidence>
<dbReference type="CDD" id="cd12722">
    <property type="entry name" value="RRM_Nup53"/>
    <property type="match status" value="1"/>
</dbReference>
<evidence type="ECO:0000256" key="12">
    <source>
        <dbReference type="ARBA" id="ARBA00030250"/>
    </source>
</evidence>
<dbReference type="GO" id="GO:0006999">
    <property type="term" value="P:nuclear pore organization"/>
    <property type="evidence" value="ECO:0007669"/>
    <property type="project" value="TreeGrafter"/>
</dbReference>
<evidence type="ECO:0000256" key="4">
    <source>
        <dbReference type="ARBA" id="ARBA00022448"/>
    </source>
</evidence>
<evidence type="ECO:0000256" key="1">
    <source>
        <dbReference type="ARBA" id="ARBA00004567"/>
    </source>
</evidence>
<evidence type="ECO:0000256" key="9">
    <source>
        <dbReference type="ARBA" id="ARBA00023242"/>
    </source>
</evidence>
<evidence type="ECO:0000259" key="15">
    <source>
        <dbReference type="PROSITE" id="PS51472"/>
    </source>
</evidence>
<keyword evidence="4 13" id="KW-0813">Transport</keyword>
<dbReference type="Gene3D" id="3.30.70.330">
    <property type="match status" value="1"/>
</dbReference>
<comment type="subcellular location">
    <subcellularLocation>
        <location evidence="1">Nucleus</location>
        <location evidence="1">Nuclear pore complex</location>
    </subcellularLocation>
</comment>
<dbReference type="GO" id="GO:0044615">
    <property type="term" value="C:nuclear pore nuclear basket"/>
    <property type="evidence" value="ECO:0007669"/>
    <property type="project" value="TreeGrafter"/>
</dbReference>
<dbReference type="PROSITE" id="PS51472">
    <property type="entry name" value="RRM_NUP35"/>
    <property type="match status" value="1"/>
</dbReference>
<dbReference type="SUPFAM" id="SSF54928">
    <property type="entry name" value="RNA-binding domain, RBD"/>
    <property type="match status" value="1"/>
</dbReference>
<evidence type="ECO:0000256" key="8">
    <source>
        <dbReference type="ARBA" id="ARBA00023132"/>
    </source>
</evidence>
<keyword evidence="9 13" id="KW-0539">Nucleus</keyword>
<dbReference type="GO" id="GO:0006607">
    <property type="term" value="P:NLS-bearing protein import into nucleus"/>
    <property type="evidence" value="ECO:0007669"/>
    <property type="project" value="TreeGrafter"/>
</dbReference>
<evidence type="ECO:0000256" key="3">
    <source>
        <dbReference type="ARBA" id="ARBA00016439"/>
    </source>
</evidence>
<name>A0A3M0KYW9_HIRRU</name>
<comment type="caution">
    <text evidence="16">The sequence shown here is derived from an EMBL/GenBank/DDBJ whole genome shotgun (WGS) entry which is preliminary data.</text>
</comment>
<keyword evidence="17" id="KW-1185">Reference proteome</keyword>
<dbReference type="GO" id="GO:0017056">
    <property type="term" value="F:structural constituent of nuclear pore"/>
    <property type="evidence" value="ECO:0007669"/>
    <property type="project" value="TreeGrafter"/>
</dbReference>
<dbReference type="GO" id="GO:0003676">
    <property type="term" value="F:nucleic acid binding"/>
    <property type="evidence" value="ECO:0007669"/>
    <property type="project" value="InterPro"/>
</dbReference>
<accession>A0A3M0KYW9</accession>
<evidence type="ECO:0000256" key="2">
    <source>
        <dbReference type="ARBA" id="ARBA00009454"/>
    </source>
</evidence>
<dbReference type="Gene3D" id="3.90.190.10">
    <property type="entry name" value="Protein tyrosine phosphatase superfamily"/>
    <property type="match status" value="1"/>
</dbReference>
<feature type="domain" description="RRM Nup35-type" evidence="15">
    <location>
        <begin position="261"/>
        <end position="341"/>
    </location>
</feature>
<dbReference type="EMBL" id="QRBI01000096">
    <property type="protein sequence ID" value="RMC18355.1"/>
    <property type="molecule type" value="Genomic_DNA"/>
</dbReference>
<evidence type="ECO:0000256" key="10">
    <source>
        <dbReference type="ARBA" id="ARBA00029997"/>
    </source>
</evidence>
<dbReference type="GO" id="GO:0005543">
    <property type="term" value="F:phospholipid binding"/>
    <property type="evidence" value="ECO:0007669"/>
    <property type="project" value="TreeGrafter"/>
</dbReference>
<dbReference type="FunFam" id="3.30.70.330:FF:000095">
    <property type="entry name" value="Putative Nucleoporin NUP53"/>
    <property type="match status" value="1"/>
</dbReference>
<dbReference type="InterPro" id="IPR035979">
    <property type="entry name" value="RBD_domain_sf"/>
</dbReference>
<dbReference type="InterPro" id="IPR029021">
    <property type="entry name" value="Prot-tyrosine_phosphatase-like"/>
</dbReference>
<keyword evidence="7" id="KW-0811">Translocation</keyword>
<evidence type="ECO:0000256" key="11">
    <source>
        <dbReference type="ARBA" id="ARBA00030113"/>
    </source>
</evidence>
<evidence type="ECO:0000313" key="16">
    <source>
        <dbReference type="EMBL" id="RMC18355.1"/>
    </source>
</evidence>
<gene>
    <name evidence="16" type="ORF">DUI87_04241</name>
</gene>
<reference evidence="16 17" key="1">
    <citation type="submission" date="2018-07" db="EMBL/GenBank/DDBJ databases">
        <title>A high quality draft genome assembly of the barn swallow (H. rustica rustica).</title>
        <authorList>
            <person name="Formenti G."/>
            <person name="Chiara M."/>
            <person name="Poveda L."/>
            <person name="Francoijs K.-J."/>
            <person name="Bonisoli-Alquati A."/>
            <person name="Canova L."/>
            <person name="Gianfranceschi L."/>
            <person name="Horner D.S."/>
            <person name="Saino N."/>
        </authorList>
    </citation>
    <scope>NUCLEOTIDE SEQUENCE [LARGE SCALE GENOMIC DNA]</scope>
    <source>
        <strain evidence="16">Chelidonia</strain>
        <tissue evidence="16">Blood</tissue>
    </source>
</reference>
<evidence type="ECO:0000313" key="17">
    <source>
        <dbReference type="Proteomes" id="UP000269221"/>
    </source>
</evidence>
<keyword evidence="6" id="KW-0653">Protein transport</keyword>
<comment type="similarity">
    <text evidence="2">Belongs to the Nup35 family.</text>
</comment>
<dbReference type="OrthoDB" id="3365060at2759"/>
<proteinExistence type="inferred from homology"/>
<dbReference type="InterPro" id="IPR007846">
    <property type="entry name" value="RRM_NUP35_dom"/>
</dbReference>
<sequence length="362" mass="40871">MHSLAQEIRSFSRANLRKQRTRVTTLTGRRIVETWRGACLHMEEEEEAAPGGGFVQDLSADLQVGVVKPWLLLGSQDAAHDLETMRKHKVTHVLNVAYGVQNAFLNDFVYKTISILDLPETDITSYFPECFEFIEKAKIQLLFRRLRSLQENFYNDISSFLMEEVDEREGGSPPQPVVPSHKDKGGAPPVRSIYDELSSPGLGSTPLSSRRPKFVQQYYFNLPASSMFSPASIGQPKKTTLSPAQLDPFYTQGDSLTSEDQLDDTWVTVFGFPQASASYILLQFAQYGNILKHVMSNTGNWMHIRYQSKLQARKALSKDGRIFGESIMIGVKPCIDKVVSDRQTPRKDESIVSKAMEYVFGW</sequence>
<keyword evidence="8 13" id="KW-0906">Nuclear pore complex</keyword>
<evidence type="ECO:0000256" key="6">
    <source>
        <dbReference type="ARBA" id="ARBA00022927"/>
    </source>
</evidence>
<dbReference type="GO" id="GO:0044613">
    <property type="term" value="C:nuclear pore central transport channel"/>
    <property type="evidence" value="ECO:0007669"/>
    <property type="project" value="TreeGrafter"/>
</dbReference>
<dbReference type="AlphaFoldDB" id="A0A3M0KYW9"/>
<dbReference type="GO" id="GO:0051028">
    <property type="term" value="P:mRNA transport"/>
    <property type="evidence" value="ECO:0007669"/>
    <property type="project" value="UniProtKB-UniRule"/>
</dbReference>
<dbReference type="PANTHER" id="PTHR21527">
    <property type="entry name" value="NUCLEOPORIN NUP35"/>
    <property type="match status" value="1"/>
</dbReference>
<feature type="region of interest" description="Disordered" evidence="14">
    <location>
        <begin position="165"/>
        <end position="190"/>
    </location>
</feature>
<dbReference type="Proteomes" id="UP000269221">
    <property type="component" value="Unassembled WGS sequence"/>
</dbReference>
<keyword evidence="5 13" id="KW-0509">mRNA transport</keyword>
<dbReference type="PANTHER" id="PTHR21527:SF6">
    <property type="entry name" value="NUCLEOPORIN NUP35"/>
    <property type="match status" value="1"/>
</dbReference>
<dbReference type="InterPro" id="IPR012677">
    <property type="entry name" value="Nucleotide-bd_a/b_plait_sf"/>
</dbReference>
<evidence type="ECO:0000256" key="7">
    <source>
        <dbReference type="ARBA" id="ARBA00023010"/>
    </source>
</evidence>
<evidence type="ECO:0000256" key="14">
    <source>
        <dbReference type="SAM" id="MobiDB-lite"/>
    </source>
</evidence>